<feature type="compositionally biased region" description="Low complexity" evidence="8">
    <location>
        <begin position="898"/>
        <end position="910"/>
    </location>
</feature>
<comment type="subunit">
    <text evidence="7">PP2A consists of a common heterodimeric core enzyme, composed of a 36 kDa catalytic subunit (subunit C) and a 65 kDa constant regulatory subunit (PR65 or subunit A), that associates with a variety of regulatory subunits. Proteins that associate with the core dimer include three families of regulatory subunits B (the R2/B/PR55/B55, R3/B''/PR72/PR130/PR59 and R5/B'/B56 families), the 48 kDa variable regulatory subunit, viral proteins, and cell signaling molecules.</text>
</comment>
<evidence type="ECO:0000313" key="12">
    <source>
        <dbReference type="Proteomes" id="UP001287286"/>
    </source>
</evidence>
<feature type="region of interest" description="Disordered" evidence="8">
    <location>
        <begin position="566"/>
        <end position="716"/>
    </location>
</feature>
<dbReference type="GO" id="GO:0000776">
    <property type="term" value="C:kinetochore"/>
    <property type="evidence" value="ECO:0007669"/>
    <property type="project" value="UniProtKB-ARBA"/>
</dbReference>
<dbReference type="Pfam" id="PF01603">
    <property type="entry name" value="B56"/>
    <property type="match status" value="1"/>
</dbReference>
<dbReference type="SUPFAM" id="SSF48371">
    <property type="entry name" value="ARM repeat"/>
    <property type="match status" value="1"/>
</dbReference>
<dbReference type="EMBL" id="LCWV01000010">
    <property type="protein sequence ID" value="PWI69960.1"/>
    <property type="molecule type" value="Genomic_DNA"/>
</dbReference>
<dbReference type="InterPro" id="IPR002554">
    <property type="entry name" value="PP2A_B56"/>
</dbReference>
<evidence type="ECO:0000256" key="7">
    <source>
        <dbReference type="ARBA" id="ARBA00064351"/>
    </source>
</evidence>
<dbReference type="PANTHER" id="PTHR10257">
    <property type="entry name" value="SERINE/THREONINE PROTEIN PHOSPHATASE 2A PP2A REGULATORY SUBUNIT B"/>
    <property type="match status" value="1"/>
</dbReference>
<reference evidence="9 12" key="4">
    <citation type="journal article" date="2024" name="Microbiol. Resour. Announc.">
        <title>Genome annotations for the ascomycete fungi Trichoderma harzianum, Trichoderma aggressivum, and Purpureocillium lilacinum.</title>
        <authorList>
            <person name="Beijen E.P.W."/>
            <person name="Ohm R.A."/>
        </authorList>
    </citation>
    <scope>NUCLEOTIDE SEQUENCE [LARGE SCALE GENOMIC DNA]</scope>
    <source>
        <strain evidence="9 12">CBS 150709</strain>
    </source>
</reference>
<dbReference type="InterPro" id="IPR016024">
    <property type="entry name" value="ARM-type_fold"/>
</dbReference>
<evidence type="ECO:0000313" key="10">
    <source>
        <dbReference type="EMBL" id="PWI69960.1"/>
    </source>
</evidence>
<evidence type="ECO:0000313" key="9">
    <source>
        <dbReference type="EMBL" id="KAK4090072.1"/>
    </source>
</evidence>
<protein>
    <recommendedName>
        <fullName evidence="13">Serine/threonine-protein phosphatase 2A 56 kDa regulatory subunit</fullName>
    </recommendedName>
</protein>
<reference evidence="10 11" key="2">
    <citation type="journal article" date="2016" name="Front. Microbiol.">
        <title>Genome and transcriptome sequences reveal the specific parasitism of the nematophagous Purpureocillium lilacinum 36-1.</title>
        <authorList>
            <person name="Xie J."/>
            <person name="Li S."/>
            <person name="Mo C."/>
            <person name="Xiao X."/>
            <person name="Peng D."/>
            <person name="Wang G."/>
            <person name="Xiao Y."/>
        </authorList>
    </citation>
    <scope>NUCLEOTIDE SEQUENCE [LARGE SCALE GENOMIC DNA]</scope>
    <source>
        <strain evidence="10 11">36-1</strain>
    </source>
</reference>
<feature type="compositionally biased region" description="Low complexity" evidence="8">
    <location>
        <begin position="580"/>
        <end position="612"/>
    </location>
</feature>
<evidence type="ECO:0000313" key="11">
    <source>
        <dbReference type="Proteomes" id="UP000245956"/>
    </source>
</evidence>
<sequence>MFIAYARYVIRDATDLHHGSWDWRAGAVHVLVELHKGYGLSSLPTPNFSTFVLHPSAPTAYRDLLVESGSSHNQHSARLRHSPRAALWQSAKEMSSLSPIVSPSLSGNVTSALAITTRPTAAIAQPLTTPFVFPPGCGGHFSSTYTVTQHRVNASPAIFRVVASIPSQNPTCQPRGWNAGSTPFVFSPAVCPSEWTAYELKVYTSTWEEEIFTLNSTYTRYLSTVVSQACCCSNGFSYSKFLGGNIIGKESGVCFQEILTSHATDEQPSTLTSGAVFPNGIRAHYAWRISWEGSDTATLSPAPPSLMDCTNVQIPTWVPGATVDPKSRASCAPYQDGTDRRDYLHEPSILSIIIIGSLAVTIYPYCSLFNEDQVFASGDETRTPKGMADEPSRVHFYRAGVVVAERDVDVNSGSPVRGALEGLVPVRRNDNFGSTYRILEMDLDLPDERLKVLVAGAGSRLDAAARAPEAREMTPVPVQRQGGPGSVNAGADLMDPVHRAGQRKAKGPRRHRRYGTCLSGAVPQLRAPYLRQPRYLTWSGRPPPCPSSLLNIPAFRQAARTRVQPAARVSLATSPDSSRTRPLAPAASPSPARQPSTSHPASQPASPPALHHTSSTLLSIRRPATSGVPVPGHLHASLASSSLPPPPLSPLPSTTFRPRAINPARPSIPYGPPRGLSLSSDEDDDDDFGDDNNNHSSIVTSSPLRQTTPTSKLPAQPHALSLLKPQGREGRVQHSVEARSPQPLPVNPPLLSLLQLASPPARLRPITCRLSYPPSPTAAASRPTRLERSISISTRLRHPSQRGVTVEAKLFSLQSTPPASARPALPCLGLPLDVVGPLTPPHSLHPHPKMKRFGQRVGGSFPKAQLSRGKDASKSSKKNKDSKDGTSSPSSRDSANQSPVLTPTSSTSTLNDIRNKPLPPNSAPGGGDHGAPNQPSNLSNVAQQGSVPDRFGSMGGASSPNGGSANARLPPTVVISPTPGHIPPPGAAETMPHDLAPPKAGQKSLLIHRGIDNRDAIPEGLRTPKRQHSSRFDISAHRELEKLPGFHEVPPNRRQELFMQKIDQCNVIFDFNDASGDMKAKEIKRLALHELLDYVANNRQVITEPMYPRVVDMFAKNLFRPIPPPVNPQGEAFDPEEDEPVLEVAWPHIQVVYEFFLRFIESQDFNTNIAKAYIDHSFVLQLLDLFDSEDPRERDFLKTTLHRIYGKFLNLRSFIRRSINNVFFQFTYETERFNGIAELLEILGSIINGFALPLKEEHKIFLTRVLLPLHKPKSLSMYHPQLAYCIVQFLEKDASLTEDVVLGLLRYWPKVNSTKEVMFLNEVEDIFEVMDPAEFAKVQEPLFHQLAKSVASPHFQVAERALYFWNNEYFCNLVSDNVEIILPIMFAPLYENSKGHWNRTIHGMVYNAMKLFMEINPQLFDDCSHDYTEQQNSAAEREALRERKWAALSEKADQRRASLGNSVGEVPPRAQGSSLPRVDEVDPATEDNQKRLDSLKLQDAGRRPAGHERQSSVGSTRSR</sequence>
<organism evidence="10 11">
    <name type="scientific">Purpureocillium lilacinum</name>
    <name type="common">Paecilomyces lilacinus</name>
    <dbReference type="NCBI Taxonomy" id="33203"/>
    <lineage>
        <taxon>Eukaryota</taxon>
        <taxon>Fungi</taxon>
        <taxon>Dikarya</taxon>
        <taxon>Ascomycota</taxon>
        <taxon>Pezizomycotina</taxon>
        <taxon>Sordariomycetes</taxon>
        <taxon>Hypocreomycetidae</taxon>
        <taxon>Hypocreales</taxon>
        <taxon>Ophiocordycipitaceae</taxon>
        <taxon>Purpureocillium</taxon>
    </lineage>
</organism>
<evidence type="ECO:0000256" key="4">
    <source>
        <dbReference type="ARBA" id="ARBA00022490"/>
    </source>
</evidence>
<evidence type="ECO:0000256" key="8">
    <source>
        <dbReference type="SAM" id="MobiDB-lite"/>
    </source>
</evidence>
<feature type="region of interest" description="Disordered" evidence="8">
    <location>
        <begin position="465"/>
        <end position="493"/>
    </location>
</feature>
<dbReference type="EMBL" id="JAWRVI010000017">
    <property type="protein sequence ID" value="KAK4090072.1"/>
    <property type="molecule type" value="Genomic_DNA"/>
</dbReference>
<dbReference type="GO" id="GO:0005737">
    <property type="term" value="C:cytoplasm"/>
    <property type="evidence" value="ECO:0007669"/>
    <property type="project" value="UniProtKB-SubCell"/>
</dbReference>
<comment type="subcellular location">
    <subcellularLocation>
        <location evidence="2">Cytoplasm</location>
    </subcellularLocation>
    <subcellularLocation>
        <location evidence="1">Nucleus</location>
    </subcellularLocation>
</comment>
<evidence type="ECO:0000256" key="1">
    <source>
        <dbReference type="ARBA" id="ARBA00004123"/>
    </source>
</evidence>
<comment type="similarity">
    <text evidence="3">Belongs to the phosphatase 2A regulatory subunit B family.</text>
</comment>
<evidence type="ECO:0000256" key="6">
    <source>
        <dbReference type="ARBA" id="ARBA00023242"/>
    </source>
</evidence>
<keyword evidence="12" id="KW-1185">Reference proteome</keyword>
<reference evidence="10" key="1">
    <citation type="submission" date="2015-05" db="EMBL/GenBank/DDBJ databases">
        <authorList>
            <person name="Wang D.B."/>
            <person name="Wang M."/>
        </authorList>
    </citation>
    <scope>NUCLEOTIDE SEQUENCE</scope>
    <source>
        <strain evidence="10">36-1</strain>
    </source>
</reference>
<feature type="compositionally biased region" description="Basic residues" evidence="8">
    <location>
        <begin position="844"/>
        <end position="854"/>
    </location>
</feature>
<dbReference type="GO" id="GO:1901991">
    <property type="term" value="P:negative regulation of mitotic cell cycle phase transition"/>
    <property type="evidence" value="ECO:0007669"/>
    <property type="project" value="UniProtKB-ARBA"/>
</dbReference>
<dbReference type="GO" id="GO:0000159">
    <property type="term" value="C:protein phosphatase type 2A complex"/>
    <property type="evidence" value="ECO:0007669"/>
    <property type="project" value="InterPro"/>
</dbReference>
<dbReference type="PANTHER" id="PTHR10257:SF3">
    <property type="entry name" value="SERINE_THREONINE-PROTEIN PHOSPHATASE 2A 56 KDA REGULATORY SUBUNIT GAMMA ISOFORM"/>
    <property type="match status" value="1"/>
</dbReference>
<dbReference type="GO" id="GO:0005816">
    <property type="term" value="C:spindle pole body"/>
    <property type="evidence" value="ECO:0007669"/>
    <property type="project" value="UniProtKB-ARBA"/>
</dbReference>
<evidence type="ECO:0000256" key="3">
    <source>
        <dbReference type="ARBA" id="ARBA00008259"/>
    </source>
</evidence>
<keyword evidence="5" id="KW-0597">Phosphoprotein</keyword>
<dbReference type="InterPro" id="IPR011989">
    <property type="entry name" value="ARM-like"/>
</dbReference>
<feature type="region of interest" description="Disordered" evidence="8">
    <location>
        <begin position="1456"/>
        <end position="1519"/>
    </location>
</feature>
<evidence type="ECO:0008006" key="13">
    <source>
        <dbReference type="Google" id="ProtNLM"/>
    </source>
</evidence>
<feature type="compositionally biased region" description="Low complexity" evidence="8">
    <location>
        <begin position="633"/>
        <end position="642"/>
    </location>
</feature>
<evidence type="ECO:0000256" key="2">
    <source>
        <dbReference type="ARBA" id="ARBA00004496"/>
    </source>
</evidence>
<keyword evidence="6" id="KW-0539">Nucleus</keyword>
<feature type="compositionally biased region" description="Low complexity" evidence="8">
    <location>
        <begin position="956"/>
        <end position="967"/>
    </location>
</feature>
<dbReference type="Proteomes" id="UP000245956">
    <property type="component" value="Unassembled WGS sequence"/>
</dbReference>
<gene>
    <name evidence="10" type="ORF">PCL_00104</name>
    <name evidence="9" type="ORF">Purlil1_5698</name>
</gene>
<dbReference type="GO" id="GO:0098813">
    <property type="term" value="P:nuclear chromosome segregation"/>
    <property type="evidence" value="ECO:0007669"/>
    <property type="project" value="UniProtKB-ARBA"/>
</dbReference>
<dbReference type="Proteomes" id="UP001287286">
    <property type="component" value="Unassembled WGS sequence"/>
</dbReference>
<feature type="compositionally biased region" description="Basic and acidic residues" evidence="8">
    <location>
        <begin position="1487"/>
        <end position="1510"/>
    </location>
</feature>
<reference evidence="9" key="3">
    <citation type="submission" date="2023-11" db="EMBL/GenBank/DDBJ databases">
        <authorList>
            <person name="Beijen E."/>
            <person name="Ohm R.A."/>
        </authorList>
    </citation>
    <scope>NUCLEOTIDE SEQUENCE</scope>
    <source>
        <strain evidence="9">CBS 150709</strain>
    </source>
</reference>
<evidence type="ECO:0000256" key="5">
    <source>
        <dbReference type="ARBA" id="ARBA00022553"/>
    </source>
</evidence>
<keyword evidence="4" id="KW-0963">Cytoplasm</keyword>
<comment type="caution">
    <text evidence="10">The sequence shown here is derived from an EMBL/GenBank/DDBJ whole genome shotgun (WGS) entry which is preliminary data.</text>
</comment>
<dbReference type="GO" id="GO:0051754">
    <property type="term" value="P:meiotic sister chromatid cohesion, centromeric"/>
    <property type="evidence" value="ECO:0007669"/>
    <property type="project" value="UniProtKB-ARBA"/>
</dbReference>
<feature type="region of interest" description="Disordered" evidence="8">
    <location>
        <begin position="839"/>
        <end position="971"/>
    </location>
</feature>
<feature type="compositionally biased region" description="Polar residues" evidence="8">
    <location>
        <begin position="933"/>
        <end position="946"/>
    </location>
</feature>
<dbReference type="GO" id="GO:0005634">
    <property type="term" value="C:nucleus"/>
    <property type="evidence" value="ECO:0007669"/>
    <property type="project" value="UniProtKB-SubCell"/>
</dbReference>
<dbReference type="GO" id="GO:0007165">
    <property type="term" value="P:signal transduction"/>
    <property type="evidence" value="ECO:0007669"/>
    <property type="project" value="InterPro"/>
</dbReference>
<dbReference type="GO" id="GO:0019888">
    <property type="term" value="F:protein phosphatase regulator activity"/>
    <property type="evidence" value="ECO:0007669"/>
    <property type="project" value="InterPro"/>
</dbReference>
<feature type="compositionally biased region" description="Acidic residues" evidence="8">
    <location>
        <begin position="680"/>
        <end position="690"/>
    </location>
</feature>
<proteinExistence type="inferred from homology"/>
<dbReference type="Gene3D" id="1.25.10.10">
    <property type="entry name" value="Leucine-rich Repeat Variant"/>
    <property type="match status" value="1"/>
</dbReference>
<feature type="compositionally biased region" description="Polar residues" evidence="8">
    <location>
        <begin position="698"/>
        <end position="713"/>
    </location>
</feature>
<name>A0A2U3E627_PURLI</name>
<dbReference type="FunFam" id="1.25.10.10:FF:000016">
    <property type="entry name" value="Serine/threonine-protein phosphatase 2A 56 kDa regulatory subunit"/>
    <property type="match status" value="1"/>
</dbReference>
<feature type="compositionally biased region" description="Basic and acidic residues" evidence="8">
    <location>
        <begin position="868"/>
        <end position="884"/>
    </location>
</feature>
<accession>A0A2U3E627</accession>